<evidence type="ECO:0000256" key="1">
    <source>
        <dbReference type="ARBA" id="ARBA00006068"/>
    </source>
</evidence>
<evidence type="ECO:0000256" key="3">
    <source>
        <dbReference type="SAM" id="Phobius"/>
    </source>
</evidence>
<dbReference type="Gene3D" id="3.40.630.190">
    <property type="entry name" value="LCP protein"/>
    <property type="match status" value="1"/>
</dbReference>
<organism evidence="5 6">
    <name type="scientific">Desulfosporosinus nitroreducens</name>
    <dbReference type="NCBI Taxonomy" id="2018668"/>
    <lineage>
        <taxon>Bacteria</taxon>
        <taxon>Bacillati</taxon>
        <taxon>Bacillota</taxon>
        <taxon>Clostridia</taxon>
        <taxon>Eubacteriales</taxon>
        <taxon>Desulfitobacteriaceae</taxon>
        <taxon>Desulfosporosinus</taxon>
    </lineage>
</organism>
<feature type="transmembrane region" description="Helical" evidence="3">
    <location>
        <begin position="21"/>
        <end position="43"/>
    </location>
</feature>
<feature type="region of interest" description="Disordered" evidence="2">
    <location>
        <begin position="81"/>
        <end position="119"/>
    </location>
</feature>
<accession>A0ABT8QNP8</accession>
<dbReference type="NCBIfam" id="TIGR00350">
    <property type="entry name" value="lytR_cpsA_psr"/>
    <property type="match status" value="1"/>
</dbReference>
<dbReference type="PANTHER" id="PTHR33392:SF6">
    <property type="entry name" value="POLYISOPRENYL-TEICHOIC ACID--PEPTIDOGLYCAN TEICHOIC ACID TRANSFERASE TAGU"/>
    <property type="match status" value="1"/>
</dbReference>
<gene>
    <name evidence="5" type="ORF">M8H41_08905</name>
</gene>
<keyword evidence="3" id="KW-0472">Membrane</keyword>
<dbReference type="InterPro" id="IPR050922">
    <property type="entry name" value="LytR/CpsA/Psr_CW_biosynth"/>
</dbReference>
<evidence type="ECO:0000256" key="2">
    <source>
        <dbReference type="SAM" id="MobiDB-lite"/>
    </source>
</evidence>
<comment type="caution">
    <text evidence="5">The sequence shown here is derived from an EMBL/GenBank/DDBJ whole genome shotgun (WGS) entry which is preliminary data.</text>
</comment>
<dbReference type="RefSeq" id="WP_252466897.1">
    <property type="nucleotide sequence ID" value="NZ_JAMHFY010000001.1"/>
</dbReference>
<keyword evidence="3" id="KW-1133">Transmembrane helix</keyword>
<keyword evidence="3" id="KW-0812">Transmembrane</keyword>
<evidence type="ECO:0000313" key="5">
    <source>
        <dbReference type="EMBL" id="MDO0822972.1"/>
    </source>
</evidence>
<dbReference type="InterPro" id="IPR004474">
    <property type="entry name" value="LytR_CpsA_psr"/>
</dbReference>
<comment type="similarity">
    <text evidence="1">Belongs to the LytR/CpsA/Psr (LCP) family.</text>
</comment>
<evidence type="ECO:0000259" key="4">
    <source>
        <dbReference type="Pfam" id="PF03816"/>
    </source>
</evidence>
<feature type="compositionally biased region" description="Polar residues" evidence="2">
    <location>
        <begin position="86"/>
        <end position="115"/>
    </location>
</feature>
<dbReference type="Pfam" id="PF03816">
    <property type="entry name" value="LytR_cpsA_psr"/>
    <property type="match status" value="1"/>
</dbReference>
<keyword evidence="6" id="KW-1185">Reference proteome</keyword>
<sequence length="386" mass="43058">MQEKKNHIKTLFRVIRAYKKPMLLGLFLGISLVIGELLVNQFINGNENIPITLAKMETKSSQLENDTSQSEDQIVKETMETENKQGTENIGNANDTNDFESNNSDQAQTVNGSNDFNDEETVSTINKKHFTVLLVGVDQRPGEKSFSNTDTLLVANINTVNGQVSLISIPRDTQVNIPGYGKEKINAAARLGKGLKTTKALVEELTGQPIDGYVLTNFKGFKTMIDTLGGVTLTIEKDMYYVTGDAEDGIINLKKGTQRLNGTQALQYARFRQDALADISRTSRQQAVLKAMQKELFQVKTLPKLPGLISQLNKSMETDLSVSELWSLANIMNRFKNPEIISQTLPGNFLIEDDISYWRVDPLKSHSVVKRLIEEGKTTSVFFQQT</sequence>
<dbReference type="PANTHER" id="PTHR33392">
    <property type="entry name" value="POLYISOPRENYL-TEICHOIC ACID--PEPTIDOGLYCAN TEICHOIC ACID TRANSFERASE TAGU"/>
    <property type="match status" value="1"/>
</dbReference>
<feature type="domain" description="Cell envelope-related transcriptional attenuator" evidence="4">
    <location>
        <begin position="148"/>
        <end position="296"/>
    </location>
</feature>
<evidence type="ECO:0000313" key="6">
    <source>
        <dbReference type="Proteomes" id="UP001176021"/>
    </source>
</evidence>
<proteinExistence type="inferred from homology"/>
<dbReference type="EMBL" id="JAMJEV010000006">
    <property type="protein sequence ID" value="MDO0822972.1"/>
    <property type="molecule type" value="Genomic_DNA"/>
</dbReference>
<protein>
    <submittedName>
        <fullName evidence="5">LCP family protein</fullName>
    </submittedName>
</protein>
<dbReference type="Proteomes" id="UP001176021">
    <property type="component" value="Unassembled WGS sequence"/>
</dbReference>
<reference evidence="5" key="1">
    <citation type="submission" date="2022-05" db="EMBL/GenBank/DDBJ databases">
        <title>Expanded diversity of anoxic marine methylotrophy in a Black Sea sulfate reducing microorganism.</title>
        <authorList>
            <person name="Fischer P.Q."/>
            <person name="Stams A.J.M."/>
            <person name="Villanueva L."/>
            <person name="Sousa D.Z."/>
        </authorList>
    </citation>
    <scope>NUCLEOTIDE SEQUENCE</scope>
    <source>
        <strain evidence="5">P130</strain>
    </source>
</reference>
<name>A0ABT8QNP8_9FIRM</name>